<organism evidence="2 3">
    <name type="scientific">Lichtheimia corymbifera JMRC:FSU:9682</name>
    <dbReference type="NCBI Taxonomy" id="1263082"/>
    <lineage>
        <taxon>Eukaryota</taxon>
        <taxon>Fungi</taxon>
        <taxon>Fungi incertae sedis</taxon>
        <taxon>Mucoromycota</taxon>
        <taxon>Mucoromycotina</taxon>
        <taxon>Mucoromycetes</taxon>
        <taxon>Mucorales</taxon>
        <taxon>Lichtheimiaceae</taxon>
        <taxon>Lichtheimia</taxon>
    </lineage>
</organism>
<feature type="compositionally biased region" description="Basic residues" evidence="1">
    <location>
        <begin position="234"/>
        <end position="248"/>
    </location>
</feature>
<keyword evidence="3" id="KW-1185">Reference proteome</keyword>
<evidence type="ECO:0000313" key="2">
    <source>
        <dbReference type="EMBL" id="CDH59802.1"/>
    </source>
</evidence>
<accession>A0A068SD98</accession>
<gene>
    <name evidence="2" type="ORF">LCOR_10607.1</name>
</gene>
<proteinExistence type="predicted"/>
<protein>
    <submittedName>
        <fullName evidence="2">Uncharacterized protein</fullName>
    </submittedName>
</protein>
<name>A0A068SD98_9FUNG</name>
<reference evidence="2" key="1">
    <citation type="submission" date="2013-08" db="EMBL/GenBank/DDBJ databases">
        <title>Gene expansion shapes genome architecture in the human pathogen Lichtheimia corymbifera: an evolutionary genomics analysis in the ancient terrestrial Mucorales (Mucoromycotina).</title>
        <authorList>
            <person name="Schwartze V.U."/>
            <person name="Winter S."/>
            <person name="Shelest E."/>
            <person name="Marcet-Houben M."/>
            <person name="Horn F."/>
            <person name="Wehner S."/>
            <person name="Hoffmann K."/>
            <person name="Riege K."/>
            <person name="Sammeth M."/>
            <person name="Nowrousian M."/>
            <person name="Valiante V."/>
            <person name="Linde J."/>
            <person name="Jacobsen I.D."/>
            <person name="Marz M."/>
            <person name="Brakhage A.A."/>
            <person name="Gabaldon T."/>
            <person name="Bocker S."/>
            <person name="Voigt K."/>
        </authorList>
    </citation>
    <scope>NUCLEOTIDE SEQUENCE [LARGE SCALE GENOMIC DNA]</scope>
    <source>
        <strain evidence="2">FSU 9682</strain>
    </source>
</reference>
<feature type="region of interest" description="Disordered" evidence="1">
    <location>
        <begin position="224"/>
        <end position="276"/>
    </location>
</feature>
<feature type="region of interest" description="Disordered" evidence="1">
    <location>
        <begin position="1"/>
        <end position="33"/>
    </location>
</feature>
<dbReference type="Proteomes" id="UP000027586">
    <property type="component" value="Unassembled WGS sequence"/>
</dbReference>
<feature type="compositionally biased region" description="Low complexity" evidence="1">
    <location>
        <begin position="1"/>
        <end position="27"/>
    </location>
</feature>
<comment type="caution">
    <text evidence="2">The sequence shown here is derived from an EMBL/GenBank/DDBJ whole genome shotgun (WGS) entry which is preliminary data.</text>
</comment>
<sequence length="310" mass="34531">MIIPFGNNSLSPSSFSVQSSGTVTSGSKEMLSQRHTCPSMTRQFIQGPWWASLYRRGLVQKSNIDKKEIYYSPPTTRIASSVHLVSPHVGLFSWIRQPINWMRQYQDPTCESFRETTEEEDDVMSPSSAYSSFSTSTISTNSSVSTVEDELADHDSGCELKSPASVYCGDDLAMPFDKQLDLDPAPTRSWPPESQSSVITQVVQELSPQLADAWHKHEIAMKQYRQQYPIPPTQRRKYAKSSKRRRRSPMTAPPRATPSSFSSSTTSGGGATTTRSQQLVDLARSALVYFENAYGHIPDGMLPMLREAAA</sequence>
<dbReference type="VEuPathDB" id="FungiDB:LCOR_10607.1"/>
<evidence type="ECO:0000256" key="1">
    <source>
        <dbReference type="SAM" id="MobiDB-lite"/>
    </source>
</evidence>
<dbReference type="AlphaFoldDB" id="A0A068SD98"/>
<feature type="compositionally biased region" description="Low complexity" evidence="1">
    <location>
        <begin position="257"/>
        <end position="276"/>
    </location>
</feature>
<dbReference type="EMBL" id="CBTN010000075">
    <property type="protein sequence ID" value="CDH59802.1"/>
    <property type="molecule type" value="Genomic_DNA"/>
</dbReference>
<evidence type="ECO:0000313" key="3">
    <source>
        <dbReference type="Proteomes" id="UP000027586"/>
    </source>
</evidence>
<dbReference type="OrthoDB" id="2290590at2759"/>